<gene>
    <name evidence="6" type="primary">betI</name>
    <name evidence="6" type="ordered locus">Arad_0333</name>
</gene>
<dbReference type="AlphaFoldDB" id="B9J6U6"/>
<keyword evidence="3" id="KW-0804">Transcription</keyword>
<dbReference type="InterPro" id="IPR036271">
    <property type="entry name" value="Tet_transcr_reg_TetR-rel_C_sf"/>
</dbReference>
<dbReference type="STRING" id="311403.Arad_0333"/>
<dbReference type="PANTHER" id="PTHR47506:SF3">
    <property type="entry name" value="HTH-TYPE TRANSCRIPTIONAL REGULATOR LMRA"/>
    <property type="match status" value="1"/>
</dbReference>
<dbReference type="GO" id="GO:0003677">
    <property type="term" value="F:DNA binding"/>
    <property type="evidence" value="ECO:0007669"/>
    <property type="project" value="UniProtKB-UniRule"/>
</dbReference>
<dbReference type="HOGENOM" id="CLU_069356_28_1_5"/>
<dbReference type="InterPro" id="IPR009057">
    <property type="entry name" value="Homeodomain-like_sf"/>
</dbReference>
<dbReference type="InterPro" id="IPR001647">
    <property type="entry name" value="HTH_TetR"/>
</dbReference>
<dbReference type="Proteomes" id="UP000001600">
    <property type="component" value="Chromosome 1"/>
</dbReference>
<dbReference type="PANTHER" id="PTHR47506">
    <property type="entry name" value="TRANSCRIPTIONAL REGULATORY PROTEIN"/>
    <property type="match status" value="1"/>
</dbReference>
<dbReference type="PROSITE" id="PS50977">
    <property type="entry name" value="HTH_TETR_2"/>
    <property type="match status" value="1"/>
</dbReference>
<evidence type="ECO:0000256" key="4">
    <source>
        <dbReference type="PROSITE-ProRule" id="PRU00335"/>
    </source>
</evidence>
<dbReference type="Gene3D" id="1.10.357.10">
    <property type="entry name" value="Tetracycline Repressor, domain 2"/>
    <property type="match status" value="1"/>
</dbReference>
<evidence type="ECO:0000313" key="6">
    <source>
        <dbReference type="EMBL" id="ACM25052.1"/>
    </source>
</evidence>
<dbReference type="SUPFAM" id="SSF48498">
    <property type="entry name" value="Tetracyclin repressor-like, C-terminal domain"/>
    <property type="match status" value="1"/>
</dbReference>
<evidence type="ECO:0000256" key="2">
    <source>
        <dbReference type="ARBA" id="ARBA00023125"/>
    </source>
</evidence>
<feature type="domain" description="HTH tetR-type" evidence="5">
    <location>
        <begin position="11"/>
        <end position="71"/>
    </location>
</feature>
<proteinExistence type="predicted"/>
<evidence type="ECO:0000313" key="7">
    <source>
        <dbReference type="Proteomes" id="UP000001600"/>
    </source>
</evidence>
<evidence type="ECO:0000256" key="1">
    <source>
        <dbReference type="ARBA" id="ARBA00023015"/>
    </source>
</evidence>
<dbReference type="Pfam" id="PF21993">
    <property type="entry name" value="TetR_C_13_2"/>
    <property type="match status" value="1"/>
</dbReference>
<evidence type="ECO:0000256" key="3">
    <source>
        <dbReference type="ARBA" id="ARBA00023163"/>
    </source>
</evidence>
<accession>B9J6U6</accession>
<protein>
    <submittedName>
        <fullName evidence="6">Transcriptional regulator protein</fullName>
    </submittedName>
</protein>
<evidence type="ECO:0000259" key="5">
    <source>
        <dbReference type="PROSITE" id="PS50977"/>
    </source>
</evidence>
<dbReference type="InterPro" id="IPR054156">
    <property type="entry name" value="YxaF_TetR_C"/>
</dbReference>
<dbReference type="EMBL" id="CP000628">
    <property type="protein sequence ID" value="ACM25052.1"/>
    <property type="molecule type" value="Genomic_DNA"/>
</dbReference>
<keyword evidence="1" id="KW-0805">Transcription regulation</keyword>
<organism evidence="6 7">
    <name type="scientific">Rhizobium rhizogenes (strain K84 / ATCC BAA-868)</name>
    <name type="common">Agrobacterium radiobacter</name>
    <dbReference type="NCBI Taxonomy" id="311403"/>
    <lineage>
        <taxon>Bacteria</taxon>
        <taxon>Pseudomonadati</taxon>
        <taxon>Pseudomonadota</taxon>
        <taxon>Alphaproteobacteria</taxon>
        <taxon>Hyphomicrobiales</taxon>
        <taxon>Rhizobiaceae</taxon>
        <taxon>Rhizobium/Agrobacterium group</taxon>
        <taxon>Rhizobium</taxon>
    </lineage>
</organism>
<dbReference type="KEGG" id="ara:Arad_0333"/>
<dbReference type="RefSeq" id="WP_007702900.1">
    <property type="nucleotide sequence ID" value="NC_011985.1"/>
</dbReference>
<name>B9J6U6_RHIR8</name>
<sequence>MIGNRRTNDPEGVRRRIVDTAYDAFIKQGYIATGMLEIREKASVSGGAMAHHFPAKRELGLAVIRDRVSHAVQQTWIEPLDTCVDAPAAVDLIFEGIIGELTYKGSVSGCPLNNMAMDVSPHDPEMRVALGDIFAAWHEALSAKFQADLTSGRASDIRPSSLATLVIAVYSGAMAMAKARQDVGALIESRAELTALLALKYRAATPAS</sequence>
<dbReference type="SUPFAM" id="SSF46689">
    <property type="entry name" value="Homeodomain-like"/>
    <property type="match status" value="1"/>
</dbReference>
<dbReference type="GeneID" id="86850695"/>
<dbReference type="Pfam" id="PF00440">
    <property type="entry name" value="TetR_N"/>
    <property type="match status" value="1"/>
</dbReference>
<reference evidence="6 7" key="1">
    <citation type="journal article" date="2009" name="J. Bacteriol.">
        <title>Genome sequences of three Agrobacterium biovars help elucidate the evolution of multichromosome genomes in bacteria.</title>
        <authorList>
            <person name="Slater S.C."/>
            <person name="Goldman B.S."/>
            <person name="Goodner B."/>
            <person name="Setubal J.C."/>
            <person name="Farrand S.K."/>
            <person name="Nester E.W."/>
            <person name="Burr T.J."/>
            <person name="Banta L."/>
            <person name="Dickerman A.W."/>
            <person name="Paulsen I."/>
            <person name="Otten L."/>
            <person name="Suen G."/>
            <person name="Welch R."/>
            <person name="Almeida N.F."/>
            <person name="Arnold F."/>
            <person name="Burton O.T."/>
            <person name="Du Z."/>
            <person name="Ewing A."/>
            <person name="Godsy E."/>
            <person name="Heisel S."/>
            <person name="Houmiel K.L."/>
            <person name="Jhaveri J."/>
            <person name="Lu J."/>
            <person name="Miller N.M."/>
            <person name="Norton S."/>
            <person name="Chen Q."/>
            <person name="Phoolcharoen W."/>
            <person name="Ohlin V."/>
            <person name="Ondrusek D."/>
            <person name="Pride N."/>
            <person name="Stricklin S.L."/>
            <person name="Sun J."/>
            <person name="Wheeler C."/>
            <person name="Wilson L."/>
            <person name="Zhu H."/>
            <person name="Wood D.W."/>
        </authorList>
    </citation>
    <scope>NUCLEOTIDE SEQUENCE [LARGE SCALE GENOMIC DNA]</scope>
    <source>
        <strain evidence="7">K84 / ATCC BAA-868</strain>
    </source>
</reference>
<feature type="DNA-binding region" description="H-T-H motif" evidence="4">
    <location>
        <begin position="34"/>
        <end position="53"/>
    </location>
</feature>
<dbReference type="eggNOG" id="COG1309">
    <property type="taxonomic scope" value="Bacteria"/>
</dbReference>
<keyword evidence="2 4" id="KW-0238">DNA-binding</keyword>